<dbReference type="PROSITE" id="PS50835">
    <property type="entry name" value="IG_LIKE"/>
    <property type="match status" value="1"/>
</dbReference>
<dbReference type="Pfam" id="PF00656">
    <property type="entry name" value="Peptidase_C14"/>
    <property type="match status" value="1"/>
</dbReference>
<dbReference type="AlphaFoldDB" id="A0A8S1EN94"/>
<dbReference type="EMBL" id="CADEPM010000004">
    <property type="protein sequence ID" value="CAB3405303.1"/>
    <property type="molecule type" value="Genomic_DNA"/>
</dbReference>
<dbReference type="PANTHER" id="PTHR22576:SF37">
    <property type="entry name" value="MUCOSA-ASSOCIATED LYMPHOID TISSUE LYMPHOMA TRANSLOCATION PROTEIN 1"/>
    <property type="match status" value="1"/>
</dbReference>
<protein>
    <recommendedName>
        <fullName evidence="5">Caspase family p20 domain-containing protein</fullName>
    </recommendedName>
</protein>
<dbReference type="PROSITE" id="PS50208">
    <property type="entry name" value="CASPASE_P20"/>
    <property type="match status" value="1"/>
</dbReference>
<evidence type="ECO:0000313" key="3">
    <source>
        <dbReference type="EMBL" id="CAB3405303.1"/>
    </source>
</evidence>
<dbReference type="InterPro" id="IPR011029">
    <property type="entry name" value="DEATH-like_dom_sf"/>
</dbReference>
<dbReference type="PANTHER" id="PTHR22576">
    <property type="entry name" value="MUCOSA ASSOCIATED LYMPHOID TISSUE LYMPHOMA TRANSLOCATION PROTEIN 1/PARACASPASE"/>
    <property type="match status" value="1"/>
</dbReference>
<dbReference type="Gene3D" id="2.60.40.10">
    <property type="entry name" value="Immunoglobulins"/>
    <property type="match status" value="1"/>
</dbReference>
<dbReference type="OrthoDB" id="412369at2759"/>
<dbReference type="InterPro" id="IPR013783">
    <property type="entry name" value="Ig-like_fold"/>
</dbReference>
<dbReference type="GO" id="GO:0006508">
    <property type="term" value="P:proteolysis"/>
    <property type="evidence" value="ECO:0007669"/>
    <property type="project" value="InterPro"/>
</dbReference>
<dbReference type="InterPro" id="IPR007110">
    <property type="entry name" value="Ig-like_dom"/>
</dbReference>
<feature type="domain" description="Ig-like" evidence="2">
    <location>
        <begin position="93"/>
        <end position="172"/>
    </location>
</feature>
<name>A0A8S1EN94_9PELO</name>
<keyword evidence="4" id="KW-1185">Reference proteome</keyword>
<dbReference type="SMART" id="SM00408">
    <property type="entry name" value="IGc2"/>
    <property type="match status" value="1"/>
</dbReference>
<sequence length="654" mass="74771">MVTLETNVADLPVNTFRQLASSLNKNDIWLKLVEDGSCPMFALSADEIDRLYRSDNPGESLIRRWGNRGQTVKDLLSRLQQLAKCYGDDFDTPQLVLNRKFKDLRWGRDEHVMVAIDDNLLRLECKAVGFPTPHIRWYSSSDMSNPVGTGKILELTRCKCSSEHVYKCVATNEVPVGFAFSEFYRKPGKMYTSTLESRLIDVTSFIRDDELCESCRARELDKFIKIVDDSDDEAKSRIRTGTSSDHLIASDKVALIISNSSYEYLPELVTPHCDAQMLAEALQKMDYKTVALADLSLDEMRYFIREYRKLLGDGVYAVFYFVGHGFEVNGQCHLLGVDAPEDAHKPQHALSMDWVLSVFRDIDPALNLLLLDVCRRFIPFECIPAFVQYSEQFKKYHRAHRNMVYGYSTSGGIGAYEIKGEVNGVFMKYLKEHVKLQIPVIDMLNKVLNDIAKDKKVCDVQIPEIRTTLSQPRSLADPLRCDGHTISYDNHSIHWRLMHELPDPVNVKFDDEQLSVTIWFQFCGNFTNKVYVLSSVEDLRDSHGDDDNYEVSAKALEHRAYLSFQEEITASPAKEYADDMEGVSLYWILSGLQRIKGGGELRCHVELKSIKRADREEELAEEVDEDEEDEEQLQLVAEKSVDIGHVLITRINCL</sequence>
<evidence type="ECO:0000259" key="2">
    <source>
        <dbReference type="PROSITE" id="PS50835"/>
    </source>
</evidence>
<reference evidence="3 4" key="1">
    <citation type="submission" date="2020-04" db="EMBL/GenBank/DDBJ databases">
        <authorList>
            <person name="Laetsch R D."/>
            <person name="Stevens L."/>
            <person name="Kumar S."/>
            <person name="Blaxter L. M."/>
        </authorList>
    </citation>
    <scope>NUCLEOTIDE SEQUENCE [LARGE SCALE GENOMIC DNA]</scope>
</reference>
<dbReference type="SUPFAM" id="SSF47986">
    <property type="entry name" value="DEATH domain"/>
    <property type="match status" value="1"/>
</dbReference>
<evidence type="ECO:0008006" key="5">
    <source>
        <dbReference type="Google" id="ProtNLM"/>
    </source>
</evidence>
<feature type="domain" description="Caspase family p20" evidence="1">
    <location>
        <begin position="250"/>
        <end position="375"/>
    </location>
</feature>
<dbReference type="SUPFAM" id="SSF52129">
    <property type="entry name" value="Caspase-like"/>
    <property type="match status" value="1"/>
</dbReference>
<dbReference type="GO" id="GO:0004197">
    <property type="term" value="F:cysteine-type endopeptidase activity"/>
    <property type="evidence" value="ECO:0007669"/>
    <property type="project" value="InterPro"/>
</dbReference>
<proteinExistence type="predicted"/>
<dbReference type="InterPro" id="IPR011600">
    <property type="entry name" value="Pept_C14_caspase"/>
</dbReference>
<dbReference type="Gene3D" id="3.40.50.1460">
    <property type="match status" value="1"/>
</dbReference>
<gene>
    <name evidence="3" type="ORF">CBOVIS_LOCUS7517</name>
</gene>
<accession>A0A8S1EN94</accession>
<organism evidence="3 4">
    <name type="scientific">Caenorhabditis bovis</name>
    <dbReference type="NCBI Taxonomy" id="2654633"/>
    <lineage>
        <taxon>Eukaryota</taxon>
        <taxon>Metazoa</taxon>
        <taxon>Ecdysozoa</taxon>
        <taxon>Nematoda</taxon>
        <taxon>Chromadorea</taxon>
        <taxon>Rhabditida</taxon>
        <taxon>Rhabditina</taxon>
        <taxon>Rhabditomorpha</taxon>
        <taxon>Rhabditoidea</taxon>
        <taxon>Rhabditidae</taxon>
        <taxon>Peloderinae</taxon>
        <taxon>Caenorhabditis</taxon>
    </lineage>
</organism>
<dbReference type="Gene3D" id="1.10.533.10">
    <property type="entry name" value="Death Domain, Fas"/>
    <property type="match status" value="1"/>
</dbReference>
<dbReference type="SUPFAM" id="SSF48726">
    <property type="entry name" value="Immunoglobulin"/>
    <property type="match status" value="1"/>
</dbReference>
<evidence type="ECO:0000259" key="1">
    <source>
        <dbReference type="PROSITE" id="PS50208"/>
    </source>
</evidence>
<comment type="caution">
    <text evidence="3">The sequence shown here is derived from an EMBL/GenBank/DDBJ whole genome shotgun (WGS) entry which is preliminary data.</text>
</comment>
<dbReference type="InterPro" id="IPR052039">
    <property type="entry name" value="Caspase-related_regulators"/>
</dbReference>
<dbReference type="InterPro" id="IPR003598">
    <property type="entry name" value="Ig_sub2"/>
</dbReference>
<dbReference type="Pfam" id="PF13927">
    <property type="entry name" value="Ig_3"/>
    <property type="match status" value="1"/>
</dbReference>
<dbReference type="Proteomes" id="UP000494206">
    <property type="component" value="Unassembled WGS sequence"/>
</dbReference>
<dbReference type="InterPro" id="IPR036179">
    <property type="entry name" value="Ig-like_dom_sf"/>
</dbReference>
<evidence type="ECO:0000313" key="4">
    <source>
        <dbReference type="Proteomes" id="UP000494206"/>
    </source>
</evidence>
<dbReference type="InterPro" id="IPR029030">
    <property type="entry name" value="Caspase-like_dom_sf"/>
</dbReference>
<dbReference type="InterPro" id="IPR001309">
    <property type="entry name" value="Pept_C14_p20"/>
</dbReference>